<evidence type="ECO:0000313" key="17">
    <source>
        <dbReference type="Proteomes" id="UP000016203"/>
    </source>
</evidence>
<evidence type="ECO:0000259" key="13">
    <source>
        <dbReference type="Pfam" id="PF00593"/>
    </source>
</evidence>
<keyword evidence="7 10" id="KW-0472">Membrane</keyword>
<evidence type="ECO:0000256" key="6">
    <source>
        <dbReference type="ARBA" id="ARBA00023077"/>
    </source>
</evidence>
<dbReference type="InterPro" id="IPR000531">
    <property type="entry name" value="Beta-barrel_TonB"/>
</dbReference>
<dbReference type="InterPro" id="IPR037066">
    <property type="entry name" value="Plug_dom_sf"/>
</dbReference>
<sequence>MKTYPFSRLQKALLAVGSFSCLGLSSISAYAETEGDTPRLAPITIKAQTAGGSYYQPTVNLSGFTQQNLAEIPASISTVTAARIADQHAKTLSDVVKNDAAVGDGYAPIGYYPNFVMRGFALNLGSSYLLNGNLLRGEQNVALENKEQVEILKGISAIQSGMSTPAGVVNYVTKRPKDIRSVTVETDSHGGNRVAADLGGLLGADQQFGYRVNLAKEEIHPYVEHANGQRWFGSVALDWKISDRSKIEFDLESQRQRQRSVPGYQLLDGKTVPTDVEWNRLLGHQSWGKPVINESLNTGLKYTYQINDDWKANLAASQSRVVVDDYSAFAWGCYSEICQTTGLGNSFDQNGNYDIYEFRSPDDSYLTNQFKAGLNGKFDTGSWQHKLNLELSQSYKRHAQYDAINELVGTGNIYTDPIQYTPSDKKLGQHYKSLNSQQTALNVLDQIDFNNNWSVLAGGKLLHLNEDAYDAEGNKIRDTNFNRFLPQFAVMYQPWQRTHVYASYAKGLSDGGQAPWFATGNPDKGITGNAFATLAPVHSTQYELGIKQQWQDVLFTAALFDLKQDNQYTNADNYYVSEGQQHNIGLELGVQGRLGRNLDMTSSLALTRSRLKDLAVAEYQGHQTQNVPTVRFASYLSYQLPQVDGLRLLAGMQYSGSKYAEKTGTVKVSGYTVFNVGTAYNFRAYGYDNTLRLNVDNLFNKKYWRDAGSFFGDDYLFLGTPRTAQLSWTVNF</sequence>
<reference evidence="15 17" key="1">
    <citation type="submission" date="2013-03" db="EMBL/GenBank/DDBJ databases">
        <title>The Genome Sequence of Acinetobacter sp. CIP 110321.</title>
        <authorList>
            <consortium name="The Broad Institute Genome Sequencing Platform"/>
            <consortium name="The Broad Institute Genome Sequencing Center for Infectious Disease"/>
            <person name="Cerqueira G."/>
            <person name="Feldgarden M."/>
            <person name="Courvalin P."/>
            <person name="Perichon B."/>
            <person name="Grillot-Courvalin C."/>
            <person name="Clermont D."/>
            <person name="Rocha E."/>
            <person name="Yoon E.-J."/>
            <person name="Nemec A."/>
            <person name="Walker B."/>
            <person name="Young S.K."/>
            <person name="Zeng Q."/>
            <person name="Gargeya S."/>
            <person name="Fitzgerald M."/>
            <person name="Haas B."/>
            <person name="Abouelleil A."/>
            <person name="Alvarado L."/>
            <person name="Arachchi H.M."/>
            <person name="Berlin A.M."/>
            <person name="Chapman S.B."/>
            <person name="Dewar J."/>
            <person name="Goldberg J."/>
            <person name="Griggs A."/>
            <person name="Gujja S."/>
            <person name="Hansen M."/>
            <person name="Howarth C."/>
            <person name="Imamovic A."/>
            <person name="Larimer J."/>
            <person name="McCowan C."/>
            <person name="Murphy C."/>
            <person name="Neiman D."/>
            <person name="Pearson M."/>
            <person name="Priest M."/>
            <person name="Roberts A."/>
            <person name="Saif S."/>
            <person name="Shea T."/>
            <person name="Sisk P."/>
            <person name="Sykes S."/>
            <person name="Wortman J."/>
            <person name="Nusbaum C."/>
            <person name="Birren B."/>
        </authorList>
    </citation>
    <scope>NUCLEOTIDE SEQUENCE [LARGE SCALE GENOMIC DNA]</scope>
    <source>
        <strain evidence="15 17">CIP 110321</strain>
    </source>
</reference>
<evidence type="ECO:0000256" key="3">
    <source>
        <dbReference type="ARBA" id="ARBA00022448"/>
    </source>
</evidence>
<dbReference type="Gene3D" id="2.170.130.10">
    <property type="entry name" value="TonB-dependent receptor, plug domain"/>
    <property type="match status" value="1"/>
</dbReference>
<evidence type="ECO:0000256" key="11">
    <source>
        <dbReference type="RuleBase" id="RU003357"/>
    </source>
</evidence>
<dbReference type="Pfam" id="PF07715">
    <property type="entry name" value="Plug"/>
    <property type="match status" value="1"/>
</dbReference>
<feature type="chain" id="PRO_5004480648" evidence="12">
    <location>
        <begin position="32"/>
        <end position="732"/>
    </location>
</feature>
<keyword evidence="6 11" id="KW-0798">TonB box</keyword>
<dbReference type="InterPro" id="IPR036942">
    <property type="entry name" value="Beta-barrel_TonB_sf"/>
</dbReference>
<dbReference type="Proteomes" id="UP000016203">
    <property type="component" value="Unassembled WGS sequence"/>
</dbReference>
<dbReference type="Proteomes" id="UP001168902">
    <property type="component" value="Unassembled WGS sequence"/>
</dbReference>
<keyword evidence="8 16" id="KW-0675">Receptor</keyword>
<reference evidence="16 18" key="2">
    <citation type="submission" date="2023-07" db="EMBL/GenBank/DDBJ databases">
        <title>A novel proteolytic Acinetobacter species.</title>
        <authorList>
            <person name="Nemec A."/>
            <person name="Radolfova-Krizova L."/>
        </authorList>
    </citation>
    <scope>NUCLEOTIDE SEQUENCE [LARGE SCALE GENOMIC DNA]</scope>
    <source>
        <strain evidence="16 18">NIPH 1865</strain>
    </source>
</reference>
<evidence type="ECO:0000256" key="1">
    <source>
        <dbReference type="ARBA" id="ARBA00004571"/>
    </source>
</evidence>
<dbReference type="PANTHER" id="PTHR32552:SF83">
    <property type="entry name" value="BLR3904 PROTEIN"/>
    <property type="match status" value="1"/>
</dbReference>
<evidence type="ECO:0000256" key="10">
    <source>
        <dbReference type="PROSITE-ProRule" id="PRU01360"/>
    </source>
</evidence>
<dbReference type="PATRIC" id="fig|1217699.3.peg.1954"/>
<keyword evidence="18" id="KW-1185">Reference proteome</keyword>
<evidence type="ECO:0000313" key="15">
    <source>
        <dbReference type="EMBL" id="EOR07644.1"/>
    </source>
</evidence>
<dbReference type="GO" id="GO:0009279">
    <property type="term" value="C:cell outer membrane"/>
    <property type="evidence" value="ECO:0007669"/>
    <property type="project" value="UniProtKB-SubCell"/>
</dbReference>
<dbReference type="GO" id="GO:0015891">
    <property type="term" value="P:siderophore transport"/>
    <property type="evidence" value="ECO:0007669"/>
    <property type="project" value="InterPro"/>
</dbReference>
<dbReference type="Gene3D" id="2.40.170.20">
    <property type="entry name" value="TonB-dependent receptor, beta-barrel domain"/>
    <property type="match status" value="1"/>
</dbReference>
<evidence type="ECO:0000256" key="12">
    <source>
        <dbReference type="SAM" id="SignalP"/>
    </source>
</evidence>
<proteinExistence type="inferred from homology"/>
<evidence type="ECO:0000259" key="14">
    <source>
        <dbReference type="Pfam" id="PF07715"/>
    </source>
</evidence>
<accession>R9AZG6</accession>
<dbReference type="Pfam" id="PF00593">
    <property type="entry name" value="TonB_dep_Rec_b-barrel"/>
    <property type="match status" value="1"/>
</dbReference>
<comment type="subcellular location">
    <subcellularLocation>
        <location evidence="1 10">Cell outer membrane</location>
        <topology evidence="1 10">Multi-pass membrane protein</topology>
    </subcellularLocation>
</comment>
<keyword evidence="9 10" id="KW-0998">Cell outer membrane</keyword>
<name>R9AZG6_9GAMM</name>
<feature type="domain" description="TonB-dependent receptor plug" evidence="14">
    <location>
        <begin position="69"/>
        <end position="168"/>
    </location>
</feature>
<feature type="domain" description="TonB-dependent receptor-like beta-barrel" evidence="13">
    <location>
        <begin position="240"/>
        <end position="698"/>
    </location>
</feature>
<dbReference type="PROSITE" id="PS52016">
    <property type="entry name" value="TONB_DEPENDENT_REC_3"/>
    <property type="match status" value="1"/>
</dbReference>
<dbReference type="PANTHER" id="PTHR32552">
    <property type="entry name" value="FERRICHROME IRON RECEPTOR-RELATED"/>
    <property type="match status" value="1"/>
</dbReference>
<evidence type="ECO:0000313" key="18">
    <source>
        <dbReference type="Proteomes" id="UP001168902"/>
    </source>
</evidence>
<dbReference type="InterPro" id="IPR012910">
    <property type="entry name" value="Plug_dom"/>
</dbReference>
<evidence type="ECO:0000256" key="5">
    <source>
        <dbReference type="ARBA" id="ARBA00022692"/>
    </source>
</evidence>
<dbReference type="SUPFAM" id="SSF56935">
    <property type="entry name" value="Porins"/>
    <property type="match status" value="1"/>
</dbReference>
<evidence type="ECO:0000256" key="2">
    <source>
        <dbReference type="ARBA" id="ARBA00009810"/>
    </source>
</evidence>
<feature type="signal peptide" evidence="12">
    <location>
        <begin position="1"/>
        <end position="31"/>
    </location>
</feature>
<evidence type="ECO:0000313" key="16">
    <source>
        <dbReference type="EMBL" id="MDO3656135.1"/>
    </source>
</evidence>
<comment type="caution">
    <text evidence="15">The sequence shown here is derived from an EMBL/GenBank/DDBJ whole genome shotgun (WGS) entry which is preliminary data.</text>
</comment>
<keyword evidence="12" id="KW-0732">Signal</keyword>
<dbReference type="GO" id="GO:0015344">
    <property type="term" value="F:siderophore uptake transmembrane transporter activity"/>
    <property type="evidence" value="ECO:0007669"/>
    <property type="project" value="TreeGrafter"/>
</dbReference>
<keyword evidence="3 10" id="KW-0813">Transport</keyword>
<dbReference type="GO" id="GO:0038023">
    <property type="term" value="F:signaling receptor activity"/>
    <property type="evidence" value="ECO:0007669"/>
    <property type="project" value="InterPro"/>
</dbReference>
<evidence type="ECO:0000256" key="8">
    <source>
        <dbReference type="ARBA" id="ARBA00023170"/>
    </source>
</evidence>
<keyword evidence="5 10" id="KW-0812">Transmembrane</keyword>
<dbReference type="InterPro" id="IPR010105">
    <property type="entry name" value="TonB_sidphr_rcpt"/>
</dbReference>
<evidence type="ECO:0000256" key="7">
    <source>
        <dbReference type="ARBA" id="ARBA00023136"/>
    </source>
</evidence>
<evidence type="ECO:0000256" key="4">
    <source>
        <dbReference type="ARBA" id="ARBA00022452"/>
    </source>
</evidence>
<protein>
    <submittedName>
        <fullName evidence="15">Iron complex outermembrane recepter protein</fullName>
    </submittedName>
    <submittedName>
        <fullName evidence="16">TonB-dependent siderophore receptor</fullName>
    </submittedName>
</protein>
<comment type="similarity">
    <text evidence="2 10 11">Belongs to the TonB-dependent receptor family.</text>
</comment>
<dbReference type="CDD" id="cd01347">
    <property type="entry name" value="ligand_gated_channel"/>
    <property type="match status" value="1"/>
</dbReference>
<dbReference type="RefSeq" id="WP_016163704.1">
    <property type="nucleotide sequence ID" value="NZ_JAKZGC010000011.1"/>
</dbReference>
<dbReference type="InterPro" id="IPR039426">
    <property type="entry name" value="TonB-dep_rcpt-like"/>
</dbReference>
<dbReference type="EMBL" id="JAUMJH010000005">
    <property type="protein sequence ID" value="MDO3656135.1"/>
    <property type="molecule type" value="Genomic_DNA"/>
</dbReference>
<dbReference type="OrthoDB" id="8732650at2"/>
<dbReference type="AlphaFoldDB" id="R9AZG6"/>
<organism evidence="15 17">
    <name type="scientific">Acinetobacter genomosp. 15BJ</name>
    <dbReference type="NCBI Taxonomy" id="106651"/>
    <lineage>
        <taxon>Bacteria</taxon>
        <taxon>Pseudomonadati</taxon>
        <taxon>Pseudomonadota</taxon>
        <taxon>Gammaproteobacteria</taxon>
        <taxon>Moraxellales</taxon>
        <taxon>Moraxellaceae</taxon>
        <taxon>Acinetobacter</taxon>
    </lineage>
</organism>
<evidence type="ECO:0000256" key="9">
    <source>
        <dbReference type="ARBA" id="ARBA00023237"/>
    </source>
</evidence>
<dbReference type="HOGENOM" id="CLU_008287_22_1_6"/>
<dbReference type="EMBL" id="AQFL01000012">
    <property type="protein sequence ID" value="EOR07644.1"/>
    <property type="molecule type" value="Genomic_DNA"/>
</dbReference>
<dbReference type="NCBIfam" id="TIGR01783">
    <property type="entry name" value="TonB-siderophor"/>
    <property type="match status" value="1"/>
</dbReference>
<gene>
    <name evidence="15" type="ORF">F896_02017</name>
    <name evidence="16" type="ORF">Q3V53_02775</name>
</gene>
<keyword evidence="4 10" id="KW-1134">Transmembrane beta strand</keyword>